<sequence>MATQSATLLRAMLSNLMGLPFGNAEIFPSYSTTPTYENRTLNRLYIAVAWFVICAWATSKLGWWNHMVAPDDQIQVQVLILDEEGEESEDGNDEDGLTQQERYENYRQEAEHDILEAEAHLARATTYFFLWNDLIMPYLVFVIMLSRWSYAFYDAAATYGVKTSWKNYFVFMFGEVKWWDVGTVMCVVVAWVSLHSGEVLNVEEERELHVWIDELVRGAGAWICEGVVGFGKELLGFWVDGLRLMESMLRDLARDRDAREVAREWNAWEVEESERRQLGLPVRAPRGGWRMRH</sequence>
<feature type="transmembrane region" description="Helical" evidence="1">
    <location>
        <begin position="135"/>
        <end position="153"/>
    </location>
</feature>
<evidence type="ECO:0000313" key="3">
    <source>
        <dbReference type="Proteomes" id="UP000664132"/>
    </source>
</evidence>
<reference evidence="2" key="1">
    <citation type="submission" date="2021-02" db="EMBL/GenBank/DDBJ databases">
        <title>Genome sequence Cadophora malorum strain M34.</title>
        <authorList>
            <person name="Stefanovic E."/>
            <person name="Vu D."/>
            <person name="Scully C."/>
            <person name="Dijksterhuis J."/>
            <person name="Roader J."/>
            <person name="Houbraken J."/>
        </authorList>
    </citation>
    <scope>NUCLEOTIDE SEQUENCE</scope>
    <source>
        <strain evidence="2">M34</strain>
    </source>
</reference>
<dbReference type="AlphaFoldDB" id="A0A8H7W985"/>
<gene>
    <name evidence="2" type="ORF">IFR04_009754</name>
</gene>
<keyword evidence="1" id="KW-0472">Membrane</keyword>
<name>A0A8H7W985_9HELO</name>
<comment type="caution">
    <text evidence="2">The sequence shown here is derived from an EMBL/GenBank/DDBJ whole genome shotgun (WGS) entry which is preliminary data.</text>
</comment>
<keyword evidence="3" id="KW-1185">Reference proteome</keyword>
<keyword evidence="1" id="KW-0812">Transmembrane</keyword>
<evidence type="ECO:0000256" key="1">
    <source>
        <dbReference type="SAM" id="Phobius"/>
    </source>
</evidence>
<keyword evidence="1" id="KW-1133">Transmembrane helix</keyword>
<proteinExistence type="predicted"/>
<dbReference type="Proteomes" id="UP000664132">
    <property type="component" value="Unassembled WGS sequence"/>
</dbReference>
<dbReference type="OrthoDB" id="3598756at2759"/>
<dbReference type="EMBL" id="JAFJYH010000164">
    <property type="protein sequence ID" value="KAG4417118.1"/>
    <property type="molecule type" value="Genomic_DNA"/>
</dbReference>
<accession>A0A8H7W985</accession>
<protein>
    <submittedName>
        <fullName evidence="2">Uncharacterized protein</fullName>
    </submittedName>
</protein>
<evidence type="ECO:0000313" key="2">
    <source>
        <dbReference type="EMBL" id="KAG4417118.1"/>
    </source>
</evidence>
<feature type="transmembrane region" description="Helical" evidence="1">
    <location>
        <begin position="44"/>
        <end position="63"/>
    </location>
</feature>
<organism evidence="2 3">
    <name type="scientific">Cadophora malorum</name>
    <dbReference type="NCBI Taxonomy" id="108018"/>
    <lineage>
        <taxon>Eukaryota</taxon>
        <taxon>Fungi</taxon>
        <taxon>Dikarya</taxon>
        <taxon>Ascomycota</taxon>
        <taxon>Pezizomycotina</taxon>
        <taxon>Leotiomycetes</taxon>
        <taxon>Helotiales</taxon>
        <taxon>Ploettnerulaceae</taxon>
        <taxon>Cadophora</taxon>
    </lineage>
</organism>